<keyword evidence="3" id="KW-1185">Reference proteome</keyword>
<dbReference type="Proteomes" id="UP001304187">
    <property type="component" value="Segment"/>
</dbReference>
<gene>
    <name evidence="2" type="ORF">CRP171_gp45</name>
</gene>
<dbReference type="EMBL" id="OR420737">
    <property type="protein sequence ID" value="WMM95084.1"/>
    <property type="molecule type" value="Genomic_DNA"/>
</dbReference>
<proteinExistence type="predicted"/>
<protein>
    <submittedName>
        <fullName evidence="2">DNA maturase A</fullName>
    </submittedName>
</protein>
<dbReference type="Pfam" id="PF11123">
    <property type="entry name" value="DNA_Packaging_2"/>
    <property type="match status" value="1"/>
</dbReference>
<feature type="region of interest" description="Disordered" evidence="1">
    <location>
        <begin position="51"/>
        <end position="77"/>
    </location>
</feature>
<reference evidence="2 3" key="1">
    <citation type="submission" date="2023-08" db="EMBL/GenBank/DDBJ databases">
        <authorList>
            <person name="Du S."/>
            <person name="Wu Z."/>
            <person name="Wu Y."/>
            <person name="Yang M."/>
            <person name="Shao J."/>
            <person name="Liu H."/>
            <person name="Zhao Y."/>
            <person name="Zhang Z."/>
        </authorList>
    </citation>
    <scope>NUCLEOTIDE SEQUENCE [LARGE SCALE GENOMIC DNA]</scope>
</reference>
<evidence type="ECO:0000256" key="1">
    <source>
        <dbReference type="SAM" id="MobiDB-lite"/>
    </source>
</evidence>
<feature type="compositionally biased region" description="Acidic residues" evidence="1">
    <location>
        <begin position="65"/>
        <end position="77"/>
    </location>
</feature>
<dbReference type="InterPro" id="IPR024345">
    <property type="entry name" value="DNA_matur_Phage_T7-like"/>
</dbReference>
<name>A0AAX3ZXU7_9CAUD</name>
<evidence type="ECO:0000313" key="3">
    <source>
        <dbReference type="Proteomes" id="UP001304187"/>
    </source>
</evidence>
<sequence>MSSQKELMEMLHKVLAEQLLARVSDPEAKASDLNVARQFLKDNNIDGVATEGSPLGNLVANLPDFNDEDSDPSEMRH</sequence>
<accession>A0AAX3ZXU7</accession>
<evidence type="ECO:0000313" key="2">
    <source>
        <dbReference type="EMBL" id="WMM95084.1"/>
    </source>
</evidence>
<organism evidence="2 3">
    <name type="scientific">Roseobacter phage CRP-171</name>
    <dbReference type="NCBI Taxonomy" id="3072846"/>
    <lineage>
        <taxon>Viruses</taxon>
        <taxon>Duplodnaviria</taxon>
        <taxon>Heunggongvirae</taxon>
        <taxon>Uroviricota</taxon>
        <taxon>Caudoviricetes</taxon>
        <taxon>Autographivirales</taxon>
        <taxon>Autographivirales incertae sedis</taxon>
        <taxon>Oceanidvirus</taxon>
        <taxon>Oceanidvirus CRP171</taxon>
    </lineage>
</organism>